<name>A0A5B9D8J5_9ARCH</name>
<evidence type="ECO:0000313" key="6">
    <source>
        <dbReference type="EMBL" id="QEE15325.1"/>
    </source>
</evidence>
<dbReference type="Pfam" id="PF14691">
    <property type="entry name" value="Fer4_20"/>
    <property type="match status" value="1"/>
</dbReference>
<accession>A0A5B9D8J5</accession>
<dbReference type="InterPro" id="IPR017896">
    <property type="entry name" value="4Fe4S_Fe-S-bd"/>
</dbReference>
<dbReference type="EMBL" id="CP042905">
    <property type="protein sequence ID" value="QEE15325.1"/>
    <property type="molecule type" value="Genomic_DNA"/>
</dbReference>
<evidence type="ECO:0000256" key="2">
    <source>
        <dbReference type="ARBA" id="ARBA00022833"/>
    </source>
</evidence>
<dbReference type="Pfam" id="PF04432">
    <property type="entry name" value="FrhB_FdhB_C"/>
    <property type="match status" value="1"/>
</dbReference>
<comment type="catalytic activity">
    <reaction evidence="3">
        <text>oxidized coenzyme F420-(gamma-L-Glu)(n) + formate + 2 H(+) = reduced coenzyme F420-(gamma-L-Glu)(n) + CO2</text>
        <dbReference type="Rhea" id="RHEA:42764"/>
        <dbReference type="Rhea" id="RHEA-COMP:12939"/>
        <dbReference type="Rhea" id="RHEA-COMP:14378"/>
        <dbReference type="ChEBI" id="CHEBI:15378"/>
        <dbReference type="ChEBI" id="CHEBI:15740"/>
        <dbReference type="ChEBI" id="CHEBI:16526"/>
        <dbReference type="ChEBI" id="CHEBI:133980"/>
        <dbReference type="ChEBI" id="CHEBI:139511"/>
        <dbReference type="EC" id="1.17.98.3"/>
    </reaction>
</comment>
<gene>
    <name evidence="6" type="ORF">DSAG12_01150</name>
</gene>
<organism evidence="6 7">
    <name type="scientific">Promethearchaeum syntrophicum</name>
    <dbReference type="NCBI Taxonomy" id="2594042"/>
    <lineage>
        <taxon>Archaea</taxon>
        <taxon>Promethearchaeati</taxon>
        <taxon>Promethearchaeota</taxon>
        <taxon>Promethearchaeia</taxon>
        <taxon>Promethearchaeales</taxon>
        <taxon>Promethearchaeaceae</taxon>
        <taxon>Promethearchaeum</taxon>
    </lineage>
</organism>
<protein>
    <recommendedName>
        <fullName evidence="4">formate dehydrogenase (coenzyme F420)</fullName>
        <ecNumber evidence="4">1.17.98.3</ecNumber>
    </recommendedName>
</protein>
<evidence type="ECO:0000256" key="1">
    <source>
        <dbReference type="ARBA" id="ARBA00001947"/>
    </source>
</evidence>
<dbReference type="RefSeq" id="WP_147662239.1">
    <property type="nucleotide sequence ID" value="NZ_CP042905.2"/>
</dbReference>
<dbReference type="GO" id="GO:0051536">
    <property type="term" value="F:iron-sulfur cluster binding"/>
    <property type="evidence" value="ECO:0007669"/>
    <property type="project" value="InterPro"/>
</dbReference>
<feature type="domain" description="4Fe-4S ferredoxin-type" evidence="5">
    <location>
        <begin position="7"/>
        <end position="37"/>
    </location>
</feature>
<dbReference type="PANTHER" id="PTHR42783:SF3">
    <property type="entry name" value="GLUTAMATE SYNTHASE [NADPH] SMALL CHAIN-RELATED"/>
    <property type="match status" value="1"/>
</dbReference>
<dbReference type="SUPFAM" id="SSF54862">
    <property type="entry name" value="4Fe-4S ferredoxins"/>
    <property type="match status" value="1"/>
</dbReference>
<dbReference type="Gene3D" id="3.30.70.20">
    <property type="match status" value="1"/>
</dbReference>
<proteinExistence type="predicted"/>
<evidence type="ECO:0000256" key="3">
    <source>
        <dbReference type="ARBA" id="ARBA00047971"/>
    </source>
</evidence>
<dbReference type="GO" id="GO:0043794">
    <property type="term" value="F:formate dehydrogenase (coenzyme F420) activity"/>
    <property type="evidence" value="ECO:0007669"/>
    <property type="project" value="UniProtKB-EC"/>
</dbReference>
<evidence type="ECO:0000256" key="4">
    <source>
        <dbReference type="ARBA" id="ARBA00049724"/>
    </source>
</evidence>
<dbReference type="Pfam" id="PF04422">
    <property type="entry name" value="FrhB_FdhB_N"/>
    <property type="match status" value="1"/>
</dbReference>
<dbReference type="InterPro" id="IPR007525">
    <property type="entry name" value="FrhB_FdhB_C"/>
</dbReference>
<dbReference type="KEGG" id="psyt:DSAG12_01150"/>
<reference evidence="6 7" key="1">
    <citation type="journal article" date="2020" name="Nature">
        <title>Isolation of an archaeon at the prokaryote-eukaryote interface.</title>
        <authorList>
            <person name="Imachi H."/>
            <person name="Nobu M.K."/>
            <person name="Nakahara N."/>
            <person name="Morono Y."/>
            <person name="Ogawara M."/>
            <person name="Takaki Y."/>
            <person name="Takano Y."/>
            <person name="Uematsu K."/>
            <person name="Ikuta T."/>
            <person name="Ito M."/>
            <person name="Matsui Y."/>
            <person name="Miyazaki M."/>
            <person name="Murata K."/>
            <person name="Saito Y."/>
            <person name="Sakai S."/>
            <person name="Song C."/>
            <person name="Tasumi E."/>
            <person name="Yamanaka Y."/>
            <person name="Yamaguchi T."/>
            <person name="Kamagata Y."/>
            <person name="Tamaki H."/>
            <person name="Takai K."/>
        </authorList>
    </citation>
    <scope>NUCLEOTIDE SEQUENCE [LARGE SCALE GENOMIC DNA]</scope>
    <source>
        <strain evidence="6 7">MK-D1</strain>
    </source>
</reference>
<dbReference type="InterPro" id="IPR007516">
    <property type="entry name" value="Co_F420_Hydgase/DH_bsu_N"/>
</dbReference>
<dbReference type="PRINTS" id="PR00368">
    <property type="entry name" value="FADPNR"/>
</dbReference>
<dbReference type="Gene3D" id="3.50.50.60">
    <property type="entry name" value="FAD/NAD(P)-binding domain"/>
    <property type="match status" value="2"/>
</dbReference>
<dbReference type="Gene3D" id="1.10.1060.10">
    <property type="entry name" value="Alpha-helical ferredoxin"/>
    <property type="match status" value="1"/>
</dbReference>
<dbReference type="InterPro" id="IPR023753">
    <property type="entry name" value="FAD/NAD-binding_dom"/>
</dbReference>
<sequence>MSFELLKMEIIDAGLCQGCGLCAGLCKHIEMVDLKPAIVDYCIVTKEGLACGKCYDQCPQITQKQLKVKESPIDIVALKTADEKILEKAASGGFVTTLNKYLLDTKKVTQLIEVRDLGGIPEGEITTDPTKVHQYAGVAYGRSGSLQKLVEVLGVEHGQIGIVGVPCEIRGAAELEKQNKADIFKIGLFCNANIRSGERDDNGVVFSPCRRMCPAGVDASGYVNYIRQGKFQEAVDLIRDMNPLPSVCGRVCTHECEYNCTLIGTNHPIAIRELKKFVTEWEMDLEKKNWKNPKKEENAKKVAIIGSGPSGLSCAYYLANKGYRPTIFEKTDKLGGMLRFGIPKFRLPDEVLDYDIEFIKSAGVEFKLNSPIGPNLTFNDLKKQGYEAFYVSLGQYKPNTLHLPGEDLENVHMAIDFLMKRKYRHWENLDEFKDKTIGIVGGGPVAVDVAQTALRLGAKKIILIDIQNEKALTMVIADIPENEYKFMEYKFNTSTSKLTQEGDKIRFHSHKIKIDTTDGKFKLDKIEGTEFTFDVDSVVMAVGQSVDFTEFDKALSQEIKKVRGKILVDELTFETNVPGIFAGGDIVVRGKNVAVAAIAHGREAAESIKRYLKNQDMTKGRMDRTTMFFHGALSAPEDVSQKPPLEVPVDETWTNFEEFEGKFTKEMAMNEANRCFTCNYYCTHCQDFGAIHADLTAGDIGSDKDFTTVVIWTKKGYRVVQDMIKKGLVIEGPVQKEAVDLAIDKKMKRKLIEHAKTPREKIEQWIKLNGSATIPKLSEILDMPVTNTRYNALRLAQEKKLSMEIIDGNPVFSIMVEEM</sequence>
<dbReference type="InterPro" id="IPR028261">
    <property type="entry name" value="DPD_II"/>
</dbReference>
<keyword evidence="2" id="KW-0862">Zinc</keyword>
<dbReference type="PANTHER" id="PTHR42783">
    <property type="entry name" value="GLUTAMATE SYNTHASE [NADPH] SMALL CHAIN"/>
    <property type="match status" value="1"/>
</dbReference>
<reference evidence="6 7" key="2">
    <citation type="journal article" date="2024" name="Int. J. Syst. Evol. Microbiol.">
        <title>Promethearchaeum syntrophicum gen. nov., sp. nov., an anaerobic, obligately syntrophic archaeon, the first isolate of the lineage 'Asgard' archaea, and proposal of the new archaeal phylum Promethearchaeota phyl. nov. and kingdom Promethearchaeati regn. nov.</title>
        <authorList>
            <person name="Imachi H."/>
            <person name="Nobu M.K."/>
            <person name="Kato S."/>
            <person name="Takaki Y."/>
            <person name="Miyazaki M."/>
            <person name="Miyata M."/>
            <person name="Ogawara M."/>
            <person name="Saito Y."/>
            <person name="Sakai S."/>
            <person name="Tahara Y.O."/>
            <person name="Takano Y."/>
            <person name="Tasumi E."/>
            <person name="Uematsu K."/>
            <person name="Yoshimura T."/>
            <person name="Itoh T."/>
            <person name="Ohkuma M."/>
            <person name="Takai K."/>
        </authorList>
    </citation>
    <scope>NUCLEOTIDE SEQUENCE [LARGE SCALE GENOMIC DNA]</scope>
    <source>
        <strain evidence="6 7">MK-D1</strain>
    </source>
</reference>
<keyword evidence="7" id="KW-1185">Reference proteome</keyword>
<dbReference type="PROSITE" id="PS51379">
    <property type="entry name" value="4FE4S_FER_2"/>
    <property type="match status" value="1"/>
</dbReference>
<dbReference type="SUPFAM" id="SSF46548">
    <property type="entry name" value="alpha-helical ferredoxin"/>
    <property type="match status" value="1"/>
</dbReference>
<dbReference type="OrthoDB" id="27922at2157"/>
<evidence type="ECO:0000259" key="5">
    <source>
        <dbReference type="PROSITE" id="PS51379"/>
    </source>
</evidence>
<dbReference type="EC" id="1.17.98.3" evidence="4"/>
<dbReference type="InterPro" id="IPR009051">
    <property type="entry name" value="Helical_ferredxn"/>
</dbReference>
<dbReference type="SUPFAM" id="SSF51971">
    <property type="entry name" value="Nucleotide-binding domain"/>
    <property type="match status" value="1"/>
</dbReference>
<dbReference type="Pfam" id="PF07992">
    <property type="entry name" value="Pyr_redox_2"/>
    <property type="match status" value="1"/>
</dbReference>
<evidence type="ECO:0000313" key="7">
    <source>
        <dbReference type="Proteomes" id="UP000321408"/>
    </source>
</evidence>
<dbReference type="InterPro" id="IPR036188">
    <property type="entry name" value="FAD/NAD-bd_sf"/>
</dbReference>
<comment type="cofactor">
    <cofactor evidence="1">
        <name>Zn(2+)</name>
        <dbReference type="ChEBI" id="CHEBI:29105"/>
    </cofactor>
</comment>
<dbReference type="PRINTS" id="PR00469">
    <property type="entry name" value="PNDRDTASEII"/>
</dbReference>
<dbReference type="GeneID" id="41329147"/>
<dbReference type="AlphaFoldDB" id="A0A5B9D8J5"/>
<dbReference type="Proteomes" id="UP000321408">
    <property type="component" value="Chromosome"/>
</dbReference>